<dbReference type="InterPro" id="IPR036390">
    <property type="entry name" value="WH_DNA-bd_sf"/>
</dbReference>
<comment type="caution">
    <text evidence="5">The sequence shown here is derived from an EMBL/GenBank/DDBJ whole genome shotgun (WGS) entry which is preliminary data.</text>
</comment>
<dbReference type="InterPro" id="IPR000835">
    <property type="entry name" value="HTH_MarR-typ"/>
</dbReference>
<dbReference type="SUPFAM" id="SSF46785">
    <property type="entry name" value="Winged helix' DNA-binding domain"/>
    <property type="match status" value="1"/>
</dbReference>
<reference evidence="5 6" key="1">
    <citation type="submission" date="2016-10" db="EMBL/GenBank/DDBJ databases">
        <title>Draft Genome sequence of Roseomonas sp. strain M3.</title>
        <authorList>
            <person name="Subhash Y."/>
            <person name="Lee S."/>
        </authorList>
    </citation>
    <scope>NUCLEOTIDE SEQUENCE [LARGE SCALE GENOMIC DNA]</scope>
    <source>
        <strain evidence="5 6">M3</strain>
    </source>
</reference>
<evidence type="ECO:0000313" key="6">
    <source>
        <dbReference type="Proteomes" id="UP000188879"/>
    </source>
</evidence>
<dbReference type="PANTHER" id="PTHR42756">
    <property type="entry name" value="TRANSCRIPTIONAL REGULATOR, MARR"/>
    <property type="match status" value="1"/>
</dbReference>
<dbReference type="PROSITE" id="PS50995">
    <property type="entry name" value="HTH_MARR_2"/>
    <property type="match status" value="1"/>
</dbReference>
<dbReference type="GO" id="GO:0003700">
    <property type="term" value="F:DNA-binding transcription factor activity"/>
    <property type="evidence" value="ECO:0007669"/>
    <property type="project" value="InterPro"/>
</dbReference>
<proteinExistence type="predicted"/>
<dbReference type="InterPro" id="IPR023187">
    <property type="entry name" value="Tscrpt_reg_MarR-type_CS"/>
</dbReference>
<evidence type="ECO:0000256" key="1">
    <source>
        <dbReference type="ARBA" id="ARBA00023015"/>
    </source>
</evidence>
<dbReference type="PRINTS" id="PR00598">
    <property type="entry name" value="HTHMARR"/>
</dbReference>
<sequence>MAGTDAALPSLELVARSCLCRRVQHASRAIGKRFDDAFRPVGLNNWQFTLLMAVTAEAGPTVNQIAAELGMDRTTATKNLRILERRGLIEMRVDAQDRRIRRSALTAEGQQVLQAALLRWRQVNDAVGGSLRPEQLASLNAALETIAQA</sequence>
<keyword evidence="2" id="KW-0238">DNA-binding</keyword>
<dbReference type="GO" id="GO:0003677">
    <property type="term" value="F:DNA binding"/>
    <property type="evidence" value="ECO:0007669"/>
    <property type="project" value="UniProtKB-KW"/>
</dbReference>
<dbReference type="InterPro" id="IPR036388">
    <property type="entry name" value="WH-like_DNA-bd_sf"/>
</dbReference>
<dbReference type="Proteomes" id="UP000188879">
    <property type="component" value="Unassembled WGS sequence"/>
</dbReference>
<dbReference type="PANTHER" id="PTHR42756:SF1">
    <property type="entry name" value="TRANSCRIPTIONAL REPRESSOR OF EMRAB OPERON"/>
    <property type="match status" value="1"/>
</dbReference>
<dbReference type="Pfam" id="PF12802">
    <property type="entry name" value="MarR_2"/>
    <property type="match status" value="1"/>
</dbReference>
<dbReference type="SMART" id="SM00347">
    <property type="entry name" value="HTH_MARR"/>
    <property type="match status" value="1"/>
</dbReference>
<name>A0A1V2GY51_9PROT</name>
<keyword evidence="1" id="KW-0805">Transcription regulation</keyword>
<dbReference type="Gene3D" id="1.10.10.10">
    <property type="entry name" value="Winged helix-like DNA-binding domain superfamily/Winged helix DNA-binding domain"/>
    <property type="match status" value="1"/>
</dbReference>
<dbReference type="EMBL" id="MLCO01000225">
    <property type="protein sequence ID" value="ONG49502.1"/>
    <property type="molecule type" value="Genomic_DNA"/>
</dbReference>
<evidence type="ECO:0000256" key="2">
    <source>
        <dbReference type="ARBA" id="ARBA00023125"/>
    </source>
</evidence>
<dbReference type="CDD" id="cd00090">
    <property type="entry name" value="HTH_ARSR"/>
    <property type="match status" value="1"/>
</dbReference>
<dbReference type="PROSITE" id="PS01117">
    <property type="entry name" value="HTH_MARR_1"/>
    <property type="match status" value="1"/>
</dbReference>
<keyword evidence="3" id="KW-0804">Transcription</keyword>
<gene>
    <name evidence="5" type="ORF">BKE38_20710</name>
</gene>
<protein>
    <recommendedName>
        <fullName evidence="4">HTH marR-type domain-containing protein</fullName>
    </recommendedName>
</protein>
<dbReference type="InterPro" id="IPR011991">
    <property type="entry name" value="ArsR-like_HTH"/>
</dbReference>
<dbReference type="AlphaFoldDB" id="A0A1V2GY51"/>
<evidence type="ECO:0000259" key="4">
    <source>
        <dbReference type="PROSITE" id="PS50995"/>
    </source>
</evidence>
<evidence type="ECO:0000313" key="5">
    <source>
        <dbReference type="EMBL" id="ONG49502.1"/>
    </source>
</evidence>
<organism evidence="5 6">
    <name type="scientific">Teichococcus deserti</name>
    <dbReference type="NCBI Taxonomy" id="1817963"/>
    <lineage>
        <taxon>Bacteria</taxon>
        <taxon>Pseudomonadati</taxon>
        <taxon>Pseudomonadota</taxon>
        <taxon>Alphaproteobacteria</taxon>
        <taxon>Acetobacterales</taxon>
        <taxon>Roseomonadaceae</taxon>
        <taxon>Roseomonas</taxon>
    </lineage>
</organism>
<evidence type="ECO:0000256" key="3">
    <source>
        <dbReference type="ARBA" id="ARBA00023163"/>
    </source>
</evidence>
<feature type="domain" description="HTH marR-type" evidence="4">
    <location>
        <begin position="16"/>
        <end position="148"/>
    </location>
</feature>
<dbReference type="RefSeq" id="WP_076959198.1">
    <property type="nucleotide sequence ID" value="NZ_MLCO01000225.1"/>
</dbReference>
<keyword evidence="6" id="KW-1185">Reference proteome</keyword>
<accession>A0A1V2GY51</accession>